<evidence type="ECO:0000259" key="1">
    <source>
        <dbReference type="Pfam" id="PF02514"/>
    </source>
</evidence>
<dbReference type="InterPro" id="IPR003672">
    <property type="entry name" value="CobN/Mg_chltase"/>
</dbReference>
<dbReference type="PANTHER" id="PTHR44119">
    <property type="entry name" value="MAGNESIUM-CHELATASE SUBUNIT CHLH, CHLOROPLASTIC"/>
    <property type="match status" value="1"/>
</dbReference>
<proteinExistence type="predicted"/>
<dbReference type="EMBL" id="NPEU01000150">
    <property type="protein sequence ID" value="RAI37976.1"/>
    <property type="molecule type" value="Genomic_DNA"/>
</dbReference>
<name>A0A327KIJ9_9BRAD</name>
<organism evidence="2 3">
    <name type="scientific">Rhodoplanes elegans</name>
    <dbReference type="NCBI Taxonomy" id="29408"/>
    <lineage>
        <taxon>Bacteria</taxon>
        <taxon>Pseudomonadati</taxon>
        <taxon>Pseudomonadota</taxon>
        <taxon>Alphaproteobacteria</taxon>
        <taxon>Hyphomicrobiales</taxon>
        <taxon>Nitrobacteraceae</taxon>
        <taxon>Rhodoplanes</taxon>
    </lineage>
</organism>
<dbReference type="Pfam" id="PF02514">
    <property type="entry name" value="CobN-Mg_chel"/>
    <property type="match status" value="1"/>
</dbReference>
<gene>
    <name evidence="2" type="ORF">CH338_14250</name>
</gene>
<protein>
    <submittedName>
        <fullName evidence="2">Cobaltochelatase subunit CobN</fullName>
    </submittedName>
</protein>
<dbReference type="CDD" id="cd10150">
    <property type="entry name" value="CobN_like"/>
    <property type="match status" value="1"/>
</dbReference>
<keyword evidence="3" id="KW-1185">Reference proteome</keyword>
<evidence type="ECO:0000313" key="3">
    <source>
        <dbReference type="Proteomes" id="UP000248863"/>
    </source>
</evidence>
<comment type="caution">
    <text evidence="2">The sequence shown here is derived from an EMBL/GenBank/DDBJ whole genome shotgun (WGS) entry which is preliminary data.</text>
</comment>
<evidence type="ECO:0000313" key="2">
    <source>
        <dbReference type="EMBL" id="RAI37976.1"/>
    </source>
</evidence>
<accession>A0A327KIJ9</accession>
<sequence>MTAMRLPHLVITIMTLVLAAVPLALRPVLAQETPASAPAPLSIAVLAPFPSNPGKGRLMEALARERGMTLDYVMVDKLDDAAIADVLRGRDLVLLDWVMETTFVPMVARLKAPLAAFPGKVWGGMMWRRPDLTRGLSPQAAERIHAYWTNGGDANVRALLDYVRVDLFGRPGEAAAAPVLLPELAIYHPDAPQRVFATLAEYLAWRAPRPDQPVIGVGLHRSELVNNTTDHVDDVIRRIEAKGAVALPFWDPNNGRKTLPLLRQDGRTVPDALVSFTGVYTNVDEQREWMAALDRPVIQVLPYTEGYEEDWRKDDAYPVRLQGVFYSLSEAAGRIDPTLVTARRRSDEKLAAIPEQADALVARALGQAALRRKPNADKTVAVFVWNSPAGEENFSASYLNVPASIVEIVDRLRREGYDAPAVDEATVITTMKRLIRPYYRTKDDRELRALLADGLAERVPLADYRAFLAGLPAETQAATQAMWGAPDDTYLTLKDGDRVDFVVPRWKLGKLVILPQPLRGSRRDQEDDITHDKKRPLHHAYRAVYLGVTKTMAADAIVHLGTHGTQEWAPGKERAPSVGDDTQTTIGNVPVIYPYTIANVGEAIIARRRGRAVTVSHNAPPFAPSGLYGEFTAFHELLHQATGGAEGAVQEAVRRQVIAQASNLGLVRDIGLSEADAARDVDGFLDKVHKHLHTLGALPQPLGLHTFGRVADTDKTLTTVLQILGPDYLKAWGQDPAEFLAEPYDTLQGEEAFTALRRAVVENADLGGFPEPVRRFLTEARRHFANLTQPMEMESFVKALSGRFVPPSTGNDPIRNPEAVPTGRNIYGFDPRKIPTKAAWEAGRTLADALIADYRAKHGVVPDKIALSMWQTETLNHFGVMEAQALHLLGVRPVWNQRGDVTGIEVVPREDLGRPRVDTVLSITGLYRDNLPELAALLQGAVDTVAALDEPDNPLAAASRRVAAALIDKGIAPERATRLARVRLFGNESGVYGTNLPEATLASGSWESEGTLATTYLSRMGYAFGNDPDTRNVKIDALGLFAEALKGTKAAVLSRSSNAHGIVSIDHPFEYLGGLALAVRHLEGRTPDLVISDLRNPRDARNQSVAQFMSTELRSRNFHPRYVKELMNERYAGANRMLEGVNNFWGWAVMDPGSVRADQWQEFHDVYVADKHALGLKDFFLQHHPAALAQISERMLEAVRKGYWDAPEEVVKRLVETHREIAASRDLLVENQSFAAFVATKAAGFGLLAAAPSATASDAAPEAPEAATTAPTVVTGMRLEKQPESAAPDAPQPWALWLTILGTLCAGGAFELGRARIRPAPRIAGGYARV</sequence>
<dbReference type="NCBIfam" id="NF004644">
    <property type="entry name" value="PRK05989.2-2"/>
    <property type="match status" value="1"/>
</dbReference>
<feature type="domain" description="CobN/magnesium chelatase" evidence="1">
    <location>
        <begin position="145"/>
        <end position="1210"/>
    </location>
</feature>
<dbReference type="OrthoDB" id="9757976at2"/>
<dbReference type="Proteomes" id="UP000248863">
    <property type="component" value="Unassembled WGS sequence"/>
</dbReference>
<reference evidence="2 3" key="1">
    <citation type="submission" date="2017-07" db="EMBL/GenBank/DDBJ databases">
        <title>Draft Genome Sequences of Select Purple Nonsulfur Bacteria.</title>
        <authorList>
            <person name="Lasarre B."/>
            <person name="Mckinlay J.B."/>
        </authorList>
    </citation>
    <scope>NUCLEOTIDE SEQUENCE [LARGE SCALE GENOMIC DNA]</scope>
    <source>
        <strain evidence="2 3">DSM 11907</strain>
    </source>
</reference>
<dbReference type="PANTHER" id="PTHR44119:SF4">
    <property type="entry name" value="AEROBIC COBALTOCHELATASE SUBUNIT COBN"/>
    <property type="match status" value="1"/>
</dbReference>